<dbReference type="RefSeq" id="WP_097069673.1">
    <property type="nucleotide sequence ID" value="NZ_OBMT01000004.1"/>
</dbReference>
<dbReference type="PANTHER" id="PTHR11614">
    <property type="entry name" value="PHOSPHOLIPASE-RELATED"/>
    <property type="match status" value="1"/>
</dbReference>
<dbReference type="EMBL" id="OBMT01000004">
    <property type="protein sequence ID" value="SOC05061.1"/>
    <property type="molecule type" value="Genomic_DNA"/>
</dbReference>
<organism evidence="2 3">
    <name type="scientific">Rhodobacter maris</name>
    <dbReference type="NCBI Taxonomy" id="446682"/>
    <lineage>
        <taxon>Bacteria</taxon>
        <taxon>Pseudomonadati</taxon>
        <taxon>Pseudomonadota</taxon>
        <taxon>Alphaproteobacteria</taxon>
        <taxon>Rhodobacterales</taxon>
        <taxon>Rhodobacter group</taxon>
        <taxon>Rhodobacter</taxon>
    </lineage>
</organism>
<dbReference type="AlphaFoldDB" id="A0A285SBL3"/>
<dbReference type="InterPro" id="IPR051044">
    <property type="entry name" value="MAG_DAG_Lipase"/>
</dbReference>
<dbReference type="SUPFAM" id="SSF53474">
    <property type="entry name" value="alpha/beta-Hydrolases"/>
    <property type="match status" value="1"/>
</dbReference>
<feature type="domain" description="Serine aminopeptidase S33" evidence="1">
    <location>
        <begin position="41"/>
        <end position="293"/>
    </location>
</feature>
<dbReference type="Pfam" id="PF12146">
    <property type="entry name" value="Hydrolase_4"/>
    <property type="match status" value="1"/>
</dbReference>
<dbReference type="InterPro" id="IPR022742">
    <property type="entry name" value="Hydrolase_4"/>
</dbReference>
<protein>
    <submittedName>
        <fullName evidence="2">Lysophospholipase</fullName>
    </submittedName>
</protein>
<dbReference type="Proteomes" id="UP000219111">
    <property type="component" value="Unassembled WGS sequence"/>
</dbReference>
<dbReference type="OrthoDB" id="9788260at2"/>
<proteinExistence type="predicted"/>
<evidence type="ECO:0000313" key="2">
    <source>
        <dbReference type="EMBL" id="SOC05061.1"/>
    </source>
</evidence>
<evidence type="ECO:0000313" key="3">
    <source>
        <dbReference type="Proteomes" id="UP000219111"/>
    </source>
</evidence>
<reference evidence="3" key="1">
    <citation type="submission" date="2017-08" db="EMBL/GenBank/DDBJ databases">
        <authorList>
            <person name="Varghese N."/>
            <person name="Submissions S."/>
        </authorList>
    </citation>
    <scope>NUCLEOTIDE SEQUENCE [LARGE SCALE GENOMIC DNA]</scope>
    <source>
        <strain evidence="3">JA276</strain>
    </source>
</reference>
<gene>
    <name evidence="2" type="ORF">SAMN05877831_104102</name>
</gene>
<dbReference type="Gene3D" id="3.40.50.1820">
    <property type="entry name" value="alpha/beta hydrolase"/>
    <property type="match status" value="1"/>
</dbReference>
<name>A0A285SBL3_9RHOB</name>
<sequence>MIEAAPLHDEIARGPEGGVAFWLRTADRVRIRFGLWPKAGAKGTVFLLPGRTEYVEKYGPAAAAFARRGYAMLAVDWRGQGLADRPAHDPMQGDVVEFGDYQRDFDAVLAAATELDLPRPWVILGHSMGGAIGLRRVMEEHPFAACAFSAPMWAIGLPRLIQPIGPFVARMLRTSPLATHYPPGFSRKSYVPSAPFADNKLTTDAEMWAFMLTHLQAVPALALAGPSYRWVCEGILECAALDALPSPDLPCYCALGGNERIVATHWVHERMKRWPKGRLEIFEGAEHELMMESPARQARFFDACTALFDRAGSS</sequence>
<evidence type="ECO:0000259" key="1">
    <source>
        <dbReference type="Pfam" id="PF12146"/>
    </source>
</evidence>
<dbReference type="InterPro" id="IPR029058">
    <property type="entry name" value="AB_hydrolase_fold"/>
</dbReference>
<accession>A0A285SBL3</accession>
<keyword evidence="3" id="KW-1185">Reference proteome</keyword>